<organism evidence="1 2">
    <name type="scientific">Phytophthora rubi</name>
    <dbReference type="NCBI Taxonomy" id="129364"/>
    <lineage>
        <taxon>Eukaryota</taxon>
        <taxon>Sar</taxon>
        <taxon>Stramenopiles</taxon>
        <taxon>Oomycota</taxon>
        <taxon>Peronosporomycetes</taxon>
        <taxon>Peronosporales</taxon>
        <taxon>Peronosporaceae</taxon>
        <taxon>Phytophthora</taxon>
    </lineage>
</organism>
<comment type="caution">
    <text evidence="1">The sequence shown here is derived from an EMBL/GenBank/DDBJ whole genome shotgun (WGS) entry which is preliminary data.</text>
</comment>
<protein>
    <submittedName>
        <fullName evidence="1">Uncharacterized protein</fullName>
    </submittedName>
</protein>
<sequence length="95" mass="11056">MHGGQCQQWNEWSYKSCNHVDYCVEQLQVDALAKFITEKARKGLKEVAIGQVGRHVALLLVNSKLCRDMVVVRKDNLLRLAIVRTRLLRFSKKRF</sequence>
<reference evidence="1 2" key="1">
    <citation type="submission" date="2018-09" db="EMBL/GenBank/DDBJ databases">
        <title>Genomic investigation of the strawberry pathogen Phytophthora fragariae indicates pathogenicity is determined by transcriptional variation in three key races.</title>
        <authorList>
            <person name="Adams T.M."/>
            <person name="Armitage A.D."/>
            <person name="Sobczyk M.K."/>
            <person name="Bates H.J."/>
            <person name="Dunwell J.M."/>
            <person name="Nellist C.F."/>
            <person name="Harrison R.J."/>
        </authorList>
    </citation>
    <scope>NUCLEOTIDE SEQUENCE [LARGE SCALE GENOMIC DNA]</scope>
    <source>
        <strain evidence="1 2">SCRP324</strain>
    </source>
</reference>
<gene>
    <name evidence="1" type="ORF">PR002_g20660</name>
</gene>
<accession>A0A6A3JEK1</accession>
<evidence type="ECO:0000313" key="2">
    <source>
        <dbReference type="Proteomes" id="UP000435112"/>
    </source>
</evidence>
<evidence type="ECO:0000313" key="1">
    <source>
        <dbReference type="EMBL" id="KAE8992097.1"/>
    </source>
</evidence>
<name>A0A6A3JEK1_9STRA</name>
<proteinExistence type="predicted"/>
<dbReference type="AlphaFoldDB" id="A0A6A3JEK1"/>
<dbReference type="Proteomes" id="UP000435112">
    <property type="component" value="Unassembled WGS sequence"/>
</dbReference>
<dbReference type="EMBL" id="QXFU01001994">
    <property type="protein sequence ID" value="KAE8992097.1"/>
    <property type="molecule type" value="Genomic_DNA"/>
</dbReference>